<evidence type="ECO:0000313" key="3">
    <source>
        <dbReference type="EMBL" id="SHF50279.1"/>
    </source>
</evidence>
<dbReference type="STRING" id="1121391.SAMN02745206_02118"/>
<dbReference type="AlphaFoldDB" id="A0A1M5C6B2"/>
<dbReference type="InterPro" id="IPR005586">
    <property type="entry name" value="ABC_trans_aux"/>
</dbReference>
<name>A0A1M5C6B2_9BACT</name>
<feature type="domain" description="ABC-type transport auxiliary lipoprotein component" evidence="2">
    <location>
        <begin position="35"/>
        <end position="198"/>
    </location>
</feature>
<protein>
    <submittedName>
        <fullName evidence="3">ABC-type uncharacterized transport system, auxiliary component</fullName>
    </submittedName>
</protein>
<feature type="chain" id="PRO_5009909223" evidence="1">
    <location>
        <begin position="21"/>
        <end position="214"/>
    </location>
</feature>
<sequence length="214" mass="23606">MMRQSMIRLAALSGVLVLMASCAPLFHPSAPPTYYALNVPALQNLPCPRKEASLCVWPFAASQPYDRTEMVISSNAYQMLFSSQHRWIAAPGEMLAEQIATALSAGGPFQTVVMPGNPAAPPSWNLSGHIHRFALSRNSDKVNAELDVRVVLWEEGTHREVRFQKTYRMKEEVQGTVRPELFAEAMSRALGRLVEQLARDLCAAVAGPRPHSPP</sequence>
<dbReference type="Gene3D" id="3.40.50.10610">
    <property type="entry name" value="ABC-type transport auxiliary lipoprotein component"/>
    <property type="match status" value="1"/>
</dbReference>
<dbReference type="SUPFAM" id="SSF159594">
    <property type="entry name" value="XCC0632-like"/>
    <property type="match status" value="1"/>
</dbReference>
<organism evidence="3 4">
    <name type="scientific">Desulfacinum infernum DSM 9756</name>
    <dbReference type="NCBI Taxonomy" id="1121391"/>
    <lineage>
        <taxon>Bacteria</taxon>
        <taxon>Pseudomonadati</taxon>
        <taxon>Thermodesulfobacteriota</taxon>
        <taxon>Syntrophobacteria</taxon>
        <taxon>Syntrophobacterales</taxon>
        <taxon>Syntrophobacteraceae</taxon>
        <taxon>Desulfacinum</taxon>
    </lineage>
</organism>
<feature type="signal peptide" evidence="1">
    <location>
        <begin position="1"/>
        <end position="20"/>
    </location>
</feature>
<gene>
    <name evidence="3" type="ORF">SAMN02745206_02118</name>
</gene>
<dbReference type="Pfam" id="PF03886">
    <property type="entry name" value="ABC_trans_aux"/>
    <property type="match status" value="1"/>
</dbReference>
<dbReference type="EMBL" id="FQVB01000019">
    <property type="protein sequence ID" value="SHF50279.1"/>
    <property type="molecule type" value="Genomic_DNA"/>
</dbReference>
<accession>A0A1M5C6B2</accession>
<proteinExistence type="predicted"/>
<reference evidence="4" key="1">
    <citation type="submission" date="2016-11" db="EMBL/GenBank/DDBJ databases">
        <authorList>
            <person name="Varghese N."/>
            <person name="Submissions S."/>
        </authorList>
    </citation>
    <scope>NUCLEOTIDE SEQUENCE [LARGE SCALE GENOMIC DNA]</scope>
    <source>
        <strain evidence="4">DSM 9756</strain>
    </source>
</reference>
<dbReference type="Proteomes" id="UP000184076">
    <property type="component" value="Unassembled WGS sequence"/>
</dbReference>
<evidence type="ECO:0000313" key="4">
    <source>
        <dbReference type="Proteomes" id="UP000184076"/>
    </source>
</evidence>
<keyword evidence="4" id="KW-1185">Reference proteome</keyword>
<evidence type="ECO:0000259" key="2">
    <source>
        <dbReference type="Pfam" id="PF03886"/>
    </source>
</evidence>
<dbReference type="OrthoDB" id="5517366at2"/>
<dbReference type="RefSeq" id="WP_073039114.1">
    <property type="nucleotide sequence ID" value="NZ_FQVB01000019.1"/>
</dbReference>
<evidence type="ECO:0000256" key="1">
    <source>
        <dbReference type="SAM" id="SignalP"/>
    </source>
</evidence>
<dbReference type="PROSITE" id="PS51257">
    <property type="entry name" value="PROKAR_LIPOPROTEIN"/>
    <property type="match status" value="1"/>
</dbReference>
<keyword evidence="1" id="KW-0732">Signal</keyword>